<sequence>MDGAIREEVIQCLRRNVDVFAWTPQDLEGISPEVITHHLNIGPRIKPLKQKKRHFDPEKDRIIQAKIDKLVAAGHVEKYNSPNGYLISFSYLNPAKNGECASILKTSTRLVLKTFTPYPE</sequence>
<gene>
    <name evidence="1" type="ORF">Slati_3864300</name>
</gene>
<dbReference type="EMBL" id="JACGWN010000014">
    <property type="protein sequence ID" value="KAL0405504.1"/>
    <property type="molecule type" value="Genomic_DNA"/>
</dbReference>
<comment type="caution">
    <text evidence="1">The sequence shown here is derived from an EMBL/GenBank/DDBJ whole genome shotgun (WGS) entry which is preliminary data.</text>
</comment>
<reference evidence="1" key="1">
    <citation type="submission" date="2020-06" db="EMBL/GenBank/DDBJ databases">
        <authorList>
            <person name="Li T."/>
            <person name="Hu X."/>
            <person name="Zhang T."/>
            <person name="Song X."/>
            <person name="Zhang H."/>
            <person name="Dai N."/>
            <person name="Sheng W."/>
            <person name="Hou X."/>
            <person name="Wei L."/>
        </authorList>
    </citation>
    <scope>NUCLEOTIDE SEQUENCE</scope>
    <source>
        <strain evidence="1">KEN1</strain>
        <tissue evidence="1">Leaf</tissue>
    </source>
</reference>
<dbReference type="SUPFAM" id="SSF56672">
    <property type="entry name" value="DNA/RNA polymerases"/>
    <property type="match status" value="1"/>
</dbReference>
<evidence type="ECO:0000313" key="1">
    <source>
        <dbReference type="EMBL" id="KAL0405504.1"/>
    </source>
</evidence>
<dbReference type="AlphaFoldDB" id="A0AAW2TLK7"/>
<reference evidence="1" key="2">
    <citation type="journal article" date="2024" name="Plant">
        <title>Genomic evolution and insights into agronomic trait innovations of Sesamum species.</title>
        <authorList>
            <person name="Miao H."/>
            <person name="Wang L."/>
            <person name="Qu L."/>
            <person name="Liu H."/>
            <person name="Sun Y."/>
            <person name="Le M."/>
            <person name="Wang Q."/>
            <person name="Wei S."/>
            <person name="Zheng Y."/>
            <person name="Lin W."/>
            <person name="Duan Y."/>
            <person name="Cao H."/>
            <person name="Xiong S."/>
            <person name="Wang X."/>
            <person name="Wei L."/>
            <person name="Li C."/>
            <person name="Ma Q."/>
            <person name="Ju M."/>
            <person name="Zhao R."/>
            <person name="Li G."/>
            <person name="Mu C."/>
            <person name="Tian Q."/>
            <person name="Mei H."/>
            <person name="Zhang T."/>
            <person name="Gao T."/>
            <person name="Zhang H."/>
        </authorList>
    </citation>
    <scope>NUCLEOTIDE SEQUENCE</scope>
    <source>
        <strain evidence="1">KEN1</strain>
    </source>
</reference>
<dbReference type="Gene3D" id="3.10.10.10">
    <property type="entry name" value="HIV Type 1 Reverse Transcriptase, subunit A, domain 1"/>
    <property type="match status" value="1"/>
</dbReference>
<protein>
    <recommendedName>
        <fullName evidence="2">Reverse transcriptase domain-containing protein</fullName>
    </recommendedName>
</protein>
<accession>A0AAW2TLK7</accession>
<proteinExistence type="predicted"/>
<evidence type="ECO:0008006" key="2">
    <source>
        <dbReference type="Google" id="ProtNLM"/>
    </source>
</evidence>
<name>A0AAW2TLK7_9LAMI</name>
<organism evidence="1">
    <name type="scientific">Sesamum latifolium</name>
    <dbReference type="NCBI Taxonomy" id="2727402"/>
    <lineage>
        <taxon>Eukaryota</taxon>
        <taxon>Viridiplantae</taxon>
        <taxon>Streptophyta</taxon>
        <taxon>Embryophyta</taxon>
        <taxon>Tracheophyta</taxon>
        <taxon>Spermatophyta</taxon>
        <taxon>Magnoliopsida</taxon>
        <taxon>eudicotyledons</taxon>
        <taxon>Gunneridae</taxon>
        <taxon>Pentapetalae</taxon>
        <taxon>asterids</taxon>
        <taxon>lamiids</taxon>
        <taxon>Lamiales</taxon>
        <taxon>Pedaliaceae</taxon>
        <taxon>Sesamum</taxon>
    </lineage>
</organism>
<dbReference type="InterPro" id="IPR043502">
    <property type="entry name" value="DNA/RNA_pol_sf"/>
</dbReference>